<dbReference type="InterPro" id="IPR052058">
    <property type="entry name" value="Alcohol_O-acetyltransferase"/>
</dbReference>
<evidence type="ECO:0000313" key="1">
    <source>
        <dbReference type="RefSeq" id="XP_033766513.1"/>
    </source>
</evidence>
<dbReference type="VEuPathDB" id="FungiDB:SPAR_G03910"/>
<name>A0A8B8URZ5_SACPA</name>
<dbReference type="AlphaFoldDB" id="A0A8B8URZ5"/>
<dbReference type="InterPro" id="IPR010828">
    <property type="entry name" value="Atf2/Sli1-like"/>
</dbReference>
<dbReference type="OrthoDB" id="3979966at2759"/>
<dbReference type="PANTHER" id="PTHR28037">
    <property type="entry name" value="ALCOHOL O-ACETYLTRANSFERASE 1-RELATED"/>
    <property type="match status" value="1"/>
</dbReference>
<reference evidence="1" key="4">
    <citation type="submission" date="2025-08" db="UniProtKB">
        <authorList>
            <consortium name="RefSeq"/>
        </authorList>
    </citation>
    <scope>IDENTIFICATION</scope>
    <source>
        <strain evidence="1">CBS432</strain>
    </source>
</reference>
<gene>
    <name evidence="1" type="primary">ATF2</name>
    <name evidence="1" type="ORF">SPAR_G03910</name>
</gene>
<protein>
    <submittedName>
        <fullName evidence="1">Alcohol O-acetyltransferase</fullName>
    </submittedName>
</protein>
<sequence>MEDIEGYEPHITQELIDRGHARRMGHLENYFAVLNRQNMYSNFTVYAELNKGVTKGRLKLALRLLLQKYPILAHTIIPKRYPHHEAYYSSEEYLGKPFPQHDFIKVISRLEVDDLIMNNQPEYREVMEKISEQFKKDDFKVTGKLIELITPVVIPLGNPKRPNWRLICLPGGDTNGYETWTNFVYVTNHCGSDGVSGTFFFKDLALLFCKIEERGFDYDEQLIENNVVIDYDEDYTEISKFPKPITDRIDYKPALTSLPKFFLTTFMYEHCNFKTSSESTVTARYSPSTNANASYNYLLHFPTKEVEQIRAEIKKKVHSGCTLTPFIQACFFVALYRLDRLFTKSLLEYGFDVAIPSSARRFLPNDEELRDAYKYGSNVGGSHYAYLISSFNIPEGDNDKFWSLVEYYNDCFLKSYDNGDHLIGLGILQLDFIVQNKNIDNLLATSYLHQQRGGAIISNTGLVLQDTTKPYYIRDLIFSQSAGALRFAFGLNVCSTNVNGMNIDMSVVQGTLRDRGEWESFCKLFYQTIGEFASL</sequence>
<dbReference type="PANTHER" id="PTHR28037:SF1">
    <property type="entry name" value="ALCOHOL O-ACETYLTRANSFERASE 1-RELATED"/>
    <property type="match status" value="1"/>
</dbReference>
<dbReference type="GO" id="GO:0008080">
    <property type="term" value="F:N-acetyltransferase activity"/>
    <property type="evidence" value="ECO:0007669"/>
    <property type="project" value="TreeGrafter"/>
</dbReference>
<dbReference type="GeneID" id="54630785"/>
<dbReference type="Pfam" id="PF07247">
    <property type="entry name" value="AATase"/>
    <property type="match status" value="1"/>
</dbReference>
<proteinExistence type="predicted"/>
<reference evidence="1" key="2">
    <citation type="submission" date="2020-01" db="EMBL/GenBank/DDBJ databases">
        <title>Population-level Yeast Reference Genomes.</title>
        <authorList>
            <person name="Yue J.-X."/>
        </authorList>
    </citation>
    <scope>NUCLEOTIDE SEQUENCE</scope>
    <source>
        <strain evidence="1">CBS432</strain>
    </source>
</reference>
<accession>A0A8B8URZ5</accession>
<reference evidence="1" key="3">
    <citation type="submission" date="2025-07" db="EMBL/GenBank/DDBJ databases">
        <authorList>
            <consortium name="NCBI Genome Project"/>
        </authorList>
    </citation>
    <scope>NUCLEOTIDE SEQUENCE</scope>
    <source>
        <strain evidence="1">CBS432</strain>
    </source>
</reference>
<reference evidence="1" key="1">
    <citation type="journal article" date="2017" name="Nat. Genet.">
        <title>Contrasting evolutionary genome dynamics between domesticated and wild yeasts.</title>
        <authorList>
            <person name="Yue J.X."/>
            <person name="Li J."/>
            <person name="Aigrain L."/>
            <person name="Hallin J."/>
            <person name="Persson K."/>
            <person name="Oliver K."/>
            <person name="Bergstrom A."/>
            <person name="Coupland P."/>
            <person name="Warringer J."/>
            <person name="Lagomarsino M.C."/>
            <person name="Fischer G."/>
            <person name="Durbin R."/>
            <person name="Liti G."/>
        </authorList>
    </citation>
    <scope>NUCLEOTIDE SEQUENCE</scope>
    <source>
        <strain evidence="1">CBS432</strain>
    </source>
</reference>
<dbReference type="RefSeq" id="XP_033766513.1">
    <property type="nucleotide sequence ID" value="XM_033910622.1"/>
</dbReference>
<organism evidence="1">
    <name type="scientific">Saccharomyces paradoxus</name>
    <name type="common">Yeast</name>
    <name type="synonym">Saccharomyces douglasii</name>
    <dbReference type="NCBI Taxonomy" id="27291"/>
    <lineage>
        <taxon>Eukaryota</taxon>
        <taxon>Fungi</taxon>
        <taxon>Dikarya</taxon>
        <taxon>Ascomycota</taxon>
        <taxon>Saccharomycotina</taxon>
        <taxon>Saccharomycetes</taxon>
        <taxon>Saccharomycetales</taxon>
        <taxon>Saccharomycetaceae</taxon>
        <taxon>Saccharomyces</taxon>
    </lineage>
</organism>
<dbReference type="KEGG" id="spao:SPAR_G03910"/>